<dbReference type="FunFam" id="3.40.190.10:FF:000027">
    <property type="entry name" value="DNA-binding transcriptional regulator OxyR"/>
    <property type="match status" value="1"/>
</dbReference>
<evidence type="ECO:0000313" key="8">
    <source>
        <dbReference type="Proteomes" id="UP000199603"/>
    </source>
</evidence>
<protein>
    <submittedName>
        <fullName evidence="7">LysR family transcriptional regulator, hydrogen peroxide-inducible genes activator</fullName>
    </submittedName>
</protein>
<evidence type="ECO:0000256" key="5">
    <source>
        <dbReference type="ARBA" id="ARBA00023163"/>
    </source>
</evidence>
<dbReference type="GO" id="GO:0003677">
    <property type="term" value="F:DNA binding"/>
    <property type="evidence" value="ECO:0007669"/>
    <property type="project" value="UniProtKB-KW"/>
</dbReference>
<dbReference type="Gene3D" id="1.10.10.10">
    <property type="entry name" value="Winged helix-like DNA-binding domain superfamily/Winged helix DNA-binding domain"/>
    <property type="match status" value="1"/>
</dbReference>
<keyword evidence="4" id="KW-0010">Activator</keyword>
<dbReference type="Gene3D" id="3.40.190.10">
    <property type="entry name" value="Periplasmic binding protein-like II"/>
    <property type="match status" value="2"/>
</dbReference>
<evidence type="ECO:0000256" key="3">
    <source>
        <dbReference type="ARBA" id="ARBA00023125"/>
    </source>
</evidence>
<dbReference type="RefSeq" id="WP_091244429.1">
    <property type="nucleotide sequence ID" value="NZ_FNAG01000011.1"/>
</dbReference>
<evidence type="ECO:0000256" key="1">
    <source>
        <dbReference type="ARBA" id="ARBA00009437"/>
    </source>
</evidence>
<keyword evidence="2" id="KW-0805">Transcription regulation</keyword>
<dbReference type="SUPFAM" id="SSF53850">
    <property type="entry name" value="Periplasmic binding protein-like II"/>
    <property type="match status" value="1"/>
</dbReference>
<dbReference type="NCBIfam" id="NF008361">
    <property type="entry name" value="PRK11151.1"/>
    <property type="match status" value="1"/>
</dbReference>
<evidence type="ECO:0000313" key="7">
    <source>
        <dbReference type="EMBL" id="SDD95337.1"/>
    </source>
</evidence>
<dbReference type="PRINTS" id="PR00039">
    <property type="entry name" value="HTHLYSR"/>
</dbReference>
<dbReference type="SUPFAM" id="SSF46785">
    <property type="entry name" value="Winged helix' DNA-binding domain"/>
    <property type="match status" value="1"/>
</dbReference>
<dbReference type="Pfam" id="PF00126">
    <property type="entry name" value="HTH_1"/>
    <property type="match status" value="1"/>
</dbReference>
<dbReference type="PROSITE" id="PS50931">
    <property type="entry name" value="HTH_LYSR"/>
    <property type="match status" value="1"/>
</dbReference>
<accession>A0A1G6Z0A7</accession>
<dbReference type="OrthoDB" id="9775392at2"/>
<gene>
    <name evidence="7" type="ORF">SAMN04488509_11192</name>
</gene>
<keyword evidence="5" id="KW-0804">Transcription</keyword>
<dbReference type="EMBL" id="FNAG01000011">
    <property type="protein sequence ID" value="SDD95337.1"/>
    <property type="molecule type" value="Genomic_DNA"/>
</dbReference>
<dbReference type="InterPro" id="IPR000847">
    <property type="entry name" value="LysR_HTH_N"/>
</dbReference>
<dbReference type="GO" id="GO:0003700">
    <property type="term" value="F:DNA-binding transcription factor activity"/>
    <property type="evidence" value="ECO:0007669"/>
    <property type="project" value="InterPro"/>
</dbReference>
<dbReference type="AlphaFoldDB" id="A0A1G6Z0A7"/>
<evidence type="ECO:0000256" key="2">
    <source>
        <dbReference type="ARBA" id="ARBA00023015"/>
    </source>
</evidence>
<keyword evidence="8" id="KW-1185">Reference proteome</keyword>
<evidence type="ECO:0000259" key="6">
    <source>
        <dbReference type="PROSITE" id="PS50931"/>
    </source>
</evidence>
<dbReference type="GO" id="GO:0032993">
    <property type="term" value="C:protein-DNA complex"/>
    <property type="evidence" value="ECO:0007669"/>
    <property type="project" value="TreeGrafter"/>
</dbReference>
<dbReference type="PANTHER" id="PTHR30346">
    <property type="entry name" value="TRANSCRIPTIONAL DUAL REGULATOR HCAR-RELATED"/>
    <property type="match status" value="1"/>
</dbReference>
<dbReference type="STRING" id="265719.SAMN04488509_11192"/>
<reference evidence="7 8" key="1">
    <citation type="submission" date="2016-10" db="EMBL/GenBank/DDBJ databases">
        <authorList>
            <person name="de Groot N.N."/>
        </authorList>
    </citation>
    <scope>NUCLEOTIDE SEQUENCE [LARGE SCALE GENOMIC DNA]</scope>
    <source>
        <strain evidence="7 8">DSM 16957</strain>
    </source>
</reference>
<dbReference type="InterPro" id="IPR036388">
    <property type="entry name" value="WH-like_DNA-bd_sf"/>
</dbReference>
<keyword evidence="3" id="KW-0238">DNA-binding</keyword>
<dbReference type="InterPro" id="IPR036390">
    <property type="entry name" value="WH_DNA-bd_sf"/>
</dbReference>
<sequence>MNLRDLRYLVALAELRHFGRAADACFVSQPTLSTQIKKIEDELGVTLVERAPRKVMLTEAGAEIAQRARVVLNEIEQIRAIARRSLDPESGTLRLGIFPTLGPYLLPHVVPKLRQRFPRVELLLTEEKTEILLQQLQEGRIDAAVLALPLHEEQLHTELLFEEPFVLAVPSTHPLADTERLGLDTIADERLLLLDDGHCLRDQALDVCHLAGASEKDGFRATSLETLRQMVAAGVGVTLLPLLAVQPPVPRSETLRLLSFTDSRPSRQIALVWRKSSAQSDFLHKVAGVLADLPPSLLTPPGLSDARRP</sequence>
<organism evidence="7 8">
    <name type="scientific">Aquimonas voraii</name>
    <dbReference type="NCBI Taxonomy" id="265719"/>
    <lineage>
        <taxon>Bacteria</taxon>
        <taxon>Pseudomonadati</taxon>
        <taxon>Pseudomonadota</taxon>
        <taxon>Gammaproteobacteria</taxon>
        <taxon>Lysobacterales</taxon>
        <taxon>Lysobacteraceae</taxon>
        <taxon>Aquimonas</taxon>
    </lineage>
</organism>
<dbReference type="CDD" id="cd08411">
    <property type="entry name" value="PBP2_OxyR"/>
    <property type="match status" value="1"/>
</dbReference>
<dbReference type="FunFam" id="1.10.10.10:FF:000001">
    <property type="entry name" value="LysR family transcriptional regulator"/>
    <property type="match status" value="1"/>
</dbReference>
<dbReference type="InterPro" id="IPR005119">
    <property type="entry name" value="LysR_subst-bd"/>
</dbReference>
<feature type="domain" description="HTH lysR-type" evidence="6">
    <location>
        <begin position="1"/>
        <end position="58"/>
    </location>
</feature>
<evidence type="ECO:0000256" key="4">
    <source>
        <dbReference type="ARBA" id="ARBA00023159"/>
    </source>
</evidence>
<proteinExistence type="inferred from homology"/>
<dbReference type="Pfam" id="PF03466">
    <property type="entry name" value="LysR_substrate"/>
    <property type="match status" value="1"/>
</dbReference>
<dbReference type="PANTHER" id="PTHR30346:SF26">
    <property type="entry name" value="HYDROGEN PEROXIDE-INDUCIBLE GENES ACTIVATOR"/>
    <property type="match status" value="1"/>
</dbReference>
<comment type="similarity">
    <text evidence="1">Belongs to the LysR transcriptional regulatory family.</text>
</comment>
<name>A0A1G6Z0A7_9GAMM</name>
<dbReference type="Proteomes" id="UP000199603">
    <property type="component" value="Unassembled WGS sequence"/>
</dbReference>